<dbReference type="AlphaFoldDB" id="A0A9Q1FXZ1"/>
<protein>
    <submittedName>
        <fullName evidence="1">Uncharacterized protein</fullName>
    </submittedName>
</protein>
<gene>
    <name evidence="1" type="ORF">SKAU_G00097830</name>
</gene>
<dbReference type="EMBL" id="JAINUF010000003">
    <property type="protein sequence ID" value="KAJ8369755.1"/>
    <property type="molecule type" value="Genomic_DNA"/>
</dbReference>
<evidence type="ECO:0000313" key="2">
    <source>
        <dbReference type="Proteomes" id="UP001152622"/>
    </source>
</evidence>
<sequence length="109" mass="12283">MIPALAAGREQGFSNNLLQWRPVQGGAERQTIALFEPAQGQVEDLALLRRLVHQPQPTPSTARYTSLRMPRISLEEDVEAYLAMFERMAAAFGWPAEEWALRLLPLPAR</sequence>
<organism evidence="1 2">
    <name type="scientific">Synaphobranchus kaupii</name>
    <name type="common">Kaup's arrowtooth eel</name>
    <dbReference type="NCBI Taxonomy" id="118154"/>
    <lineage>
        <taxon>Eukaryota</taxon>
        <taxon>Metazoa</taxon>
        <taxon>Chordata</taxon>
        <taxon>Craniata</taxon>
        <taxon>Vertebrata</taxon>
        <taxon>Euteleostomi</taxon>
        <taxon>Actinopterygii</taxon>
        <taxon>Neopterygii</taxon>
        <taxon>Teleostei</taxon>
        <taxon>Anguilliformes</taxon>
        <taxon>Synaphobranchidae</taxon>
        <taxon>Synaphobranchus</taxon>
    </lineage>
</organism>
<comment type="caution">
    <text evidence="1">The sequence shown here is derived from an EMBL/GenBank/DDBJ whole genome shotgun (WGS) entry which is preliminary data.</text>
</comment>
<name>A0A9Q1FXZ1_SYNKA</name>
<evidence type="ECO:0000313" key="1">
    <source>
        <dbReference type="EMBL" id="KAJ8369755.1"/>
    </source>
</evidence>
<reference evidence="1" key="1">
    <citation type="journal article" date="2023" name="Science">
        <title>Genome structures resolve the early diversification of teleost fishes.</title>
        <authorList>
            <person name="Parey E."/>
            <person name="Louis A."/>
            <person name="Montfort J."/>
            <person name="Bouchez O."/>
            <person name="Roques C."/>
            <person name="Iampietro C."/>
            <person name="Lluch J."/>
            <person name="Castinel A."/>
            <person name="Donnadieu C."/>
            <person name="Desvignes T."/>
            <person name="Floi Bucao C."/>
            <person name="Jouanno E."/>
            <person name="Wen M."/>
            <person name="Mejri S."/>
            <person name="Dirks R."/>
            <person name="Jansen H."/>
            <person name="Henkel C."/>
            <person name="Chen W.J."/>
            <person name="Zahm M."/>
            <person name="Cabau C."/>
            <person name="Klopp C."/>
            <person name="Thompson A.W."/>
            <person name="Robinson-Rechavi M."/>
            <person name="Braasch I."/>
            <person name="Lecointre G."/>
            <person name="Bobe J."/>
            <person name="Postlethwait J.H."/>
            <person name="Berthelot C."/>
            <person name="Roest Crollius H."/>
            <person name="Guiguen Y."/>
        </authorList>
    </citation>
    <scope>NUCLEOTIDE SEQUENCE</scope>
    <source>
        <strain evidence="1">WJC10195</strain>
    </source>
</reference>
<keyword evidence="2" id="KW-1185">Reference proteome</keyword>
<dbReference type="OrthoDB" id="8917677at2759"/>
<proteinExistence type="predicted"/>
<dbReference type="Proteomes" id="UP001152622">
    <property type="component" value="Chromosome 3"/>
</dbReference>
<accession>A0A9Q1FXZ1</accession>